<feature type="transmembrane region" description="Helical" evidence="1">
    <location>
        <begin position="87"/>
        <end position="110"/>
    </location>
</feature>
<dbReference type="InterPro" id="IPR019428">
    <property type="entry name" value="7TM_GPCR_serpentine_rcpt_Str"/>
</dbReference>
<feature type="transmembrane region" description="Helical" evidence="1">
    <location>
        <begin position="20"/>
        <end position="38"/>
    </location>
</feature>
<accession>A0A1I7WS64</accession>
<sequence length="140" mass="16235">MDNFTLFDDHNNALLLFYDINSAVCIFLNLLAIYLIVFKSTKEMGEYRWYLLHYQVAIPSVFIVFPAIIIYIRILEGRLGLQILNDLLMVMLSGYGPVATTFLIFFNVPYRKFLFGKLKEFGILRNRAHPTKVSVTTKSI</sequence>
<dbReference type="PANTHER" id="PTHR46964:SF4">
    <property type="entry name" value="SERPENTINE RECEPTOR, CLASS I"/>
    <property type="match status" value="1"/>
</dbReference>
<organism evidence="2 3">
    <name type="scientific">Heterorhabditis bacteriophora</name>
    <name type="common">Entomopathogenic nematode worm</name>
    <dbReference type="NCBI Taxonomy" id="37862"/>
    <lineage>
        <taxon>Eukaryota</taxon>
        <taxon>Metazoa</taxon>
        <taxon>Ecdysozoa</taxon>
        <taxon>Nematoda</taxon>
        <taxon>Chromadorea</taxon>
        <taxon>Rhabditida</taxon>
        <taxon>Rhabditina</taxon>
        <taxon>Rhabditomorpha</taxon>
        <taxon>Strongyloidea</taxon>
        <taxon>Heterorhabditidae</taxon>
        <taxon>Heterorhabditis</taxon>
    </lineage>
</organism>
<protein>
    <submittedName>
        <fullName evidence="3">G_PROTEIN_RECEP_F1_2 domain-containing protein</fullName>
    </submittedName>
</protein>
<evidence type="ECO:0000313" key="3">
    <source>
        <dbReference type="WBParaSite" id="Hba_08022"/>
    </source>
</evidence>
<keyword evidence="1" id="KW-0812">Transmembrane</keyword>
<name>A0A1I7WS64_HETBA</name>
<dbReference type="Proteomes" id="UP000095283">
    <property type="component" value="Unplaced"/>
</dbReference>
<keyword evidence="1" id="KW-0472">Membrane</keyword>
<dbReference type="PANTHER" id="PTHR46964">
    <property type="entry name" value="SERPENTINE RECEPTOR, CLASS I-RELATED"/>
    <property type="match status" value="1"/>
</dbReference>
<dbReference type="AlphaFoldDB" id="A0A1I7WS64"/>
<dbReference type="WBParaSite" id="Hba_08022">
    <property type="protein sequence ID" value="Hba_08022"/>
    <property type="gene ID" value="Hba_08022"/>
</dbReference>
<evidence type="ECO:0000256" key="1">
    <source>
        <dbReference type="SAM" id="Phobius"/>
    </source>
</evidence>
<feature type="transmembrane region" description="Helical" evidence="1">
    <location>
        <begin position="50"/>
        <end position="75"/>
    </location>
</feature>
<keyword evidence="1" id="KW-1133">Transmembrane helix</keyword>
<keyword evidence="2" id="KW-1185">Reference proteome</keyword>
<reference evidence="3" key="1">
    <citation type="submission" date="2016-11" db="UniProtKB">
        <authorList>
            <consortium name="WormBaseParasite"/>
        </authorList>
    </citation>
    <scope>IDENTIFICATION</scope>
</reference>
<evidence type="ECO:0000313" key="2">
    <source>
        <dbReference type="Proteomes" id="UP000095283"/>
    </source>
</evidence>
<dbReference type="Pfam" id="PF10326">
    <property type="entry name" value="7TM_GPCR_Str"/>
    <property type="match status" value="1"/>
</dbReference>
<proteinExistence type="predicted"/>
<dbReference type="Pfam" id="PF10318">
    <property type="entry name" value="7TM_GPCR_Srh"/>
    <property type="match status" value="1"/>
</dbReference>
<dbReference type="InterPro" id="IPR019422">
    <property type="entry name" value="7TM_GPCR_serpentine_rcpt_Srh"/>
</dbReference>